<dbReference type="PANTHER" id="PTHR30061">
    <property type="entry name" value="MALTOSE-BINDING PERIPLASMIC PROTEIN"/>
    <property type="match status" value="1"/>
</dbReference>
<organism evidence="4 5">
    <name type="scientific">Microbacterium sediminis</name>
    <dbReference type="NCBI Taxonomy" id="904291"/>
    <lineage>
        <taxon>Bacteria</taxon>
        <taxon>Bacillati</taxon>
        <taxon>Actinomycetota</taxon>
        <taxon>Actinomycetes</taxon>
        <taxon>Micrococcales</taxon>
        <taxon>Microbacteriaceae</taxon>
        <taxon>Microbacterium</taxon>
    </lineage>
</organism>
<evidence type="ECO:0000313" key="5">
    <source>
        <dbReference type="Proteomes" id="UP000093355"/>
    </source>
</evidence>
<dbReference type="GO" id="GO:0015768">
    <property type="term" value="P:maltose transport"/>
    <property type="evidence" value="ECO:0007669"/>
    <property type="project" value="TreeGrafter"/>
</dbReference>
<dbReference type="OrthoDB" id="9780991at2"/>
<evidence type="ECO:0000256" key="3">
    <source>
        <dbReference type="ARBA" id="ARBA00022729"/>
    </source>
</evidence>
<comment type="similarity">
    <text evidence="1">Belongs to the bacterial solute-binding protein 1 family.</text>
</comment>
<dbReference type="STRING" id="904291.A7J15_00530"/>
<dbReference type="GO" id="GO:0042956">
    <property type="term" value="P:maltodextrin transmembrane transport"/>
    <property type="evidence" value="ECO:0007669"/>
    <property type="project" value="TreeGrafter"/>
</dbReference>
<dbReference type="GO" id="GO:0055052">
    <property type="term" value="C:ATP-binding cassette (ABC) transporter complex, substrate-binding subunit-containing"/>
    <property type="evidence" value="ECO:0007669"/>
    <property type="project" value="TreeGrafter"/>
</dbReference>
<dbReference type="PROSITE" id="PS51257">
    <property type="entry name" value="PROKAR_LIPOPROTEIN"/>
    <property type="match status" value="1"/>
</dbReference>
<dbReference type="EMBL" id="LXMD01000012">
    <property type="protein sequence ID" value="OCG75581.1"/>
    <property type="molecule type" value="Genomic_DNA"/>
</dbReference>
<dbReference type="CDD" id="cd14747">
    <property type="entry name" value="PBP2_MalE"/>
    <property type="match status" value="1"/>
</dbReference>
<keyword evidence="2" id="KW-0813">Transport</keyword>
<dbReference type="PANTHER" id="PTHR30061:SF50">
    <property type="entry name" value="MALTOSE_MALTODEXTRIN-BINDING PERIPLASMIC PROTEIN"/>
    <property type="match status" value="1"/>
</dbReference>
<keyword evidence="5" id="KW-1185">Reference proteome</keyword>
<name>A0A1B9NG36_9MICO</name>
<evidence type="ECO:0000313" key="4">
    <source>
        <dbReference type="EMBL" id="OCG75581.1"/>
    </source>
</evidence>
<sequence>MRSRIISVAALGTVAALGLAGCSSGGGDTDDGTNAEGETLDVWIMESGNPDAATAFFDEVGAAFKEQTGADLNVEYIAWSGGQEYFTTAIAGGETPDVAEVGTTWALPFAEAGALMPLQDRIDEAGLGDGLVEGLAETARVDGELYGMPWYAGIRSLVYRADIFQELGLEAPTDWDSFLATAQAIKAAHPEMAAFAVPGAAEFPFYPWIWGNDAEIATQDGDEWVSELDSPEAIEAVEFYTGLQTEHGLSTAGAADWTEVDVRDAFTNGELAMAIMPNQYPGLILQDNPDMEGKIDAAPIPAKDGGVAGSFMGGSHLSMFNTAENQDLAWEFIELMTTGEFAQQWAEESGFFPGEQGALDAFLNSEDPIVSAYATQLQEGARVVPNTPQWGAVQAEAVVTTALRSILVGEATVEDAMTKAAEEMTATLNAG</sequence>
<reference evidence="4 5" key="1">
    <citation type="submission" date="2016-05" db="EMBL/GenBank/DDBJ databases">
        <authorList>
            <person name="Lavstsen T."/>
            <person name="Jespersen J.S."/>
        </authorList>
    </citation>
    <scope>NUCLEOTIDE SEQUENCE [LARGE SCALE GENOMIC DNA]</scope>
    <source>
        <strain evidence="4 5">YLB-01</strain>
    </source>
</reference>
<dbReference type="Proteomes" id="UP000093355">
    <property type="component" value="Unassembled WGS sequence"/>
</dbReference>
<dbReference type="Gene3D" id="3.40.190.10">
    <property type="entry name" value="Periplasmic binding protein-like II"/>
    <property type="match status" value="2"/>
</dbReference>
<dbReference type="AlphaFoldDB" id="A0A1B9NG36"/>
<dbReference type="GO" id="GO:1901982">
    <property type="term" value="F:maltose binding"/>
    <property type="evidence" value="ECO:0007669"/>
    <property type="project" value="TreeGrafter"/>
</dbReference>
<keyword evidence="3" id="KW-0732">Signal</keyword>
<gene>
    <name evidence="4" type="ORF">A7J15_00530</name>
</gene>
<proteinExistence type="inferred from homology"/>
<evidence type="ECO:0000256" key="2">
    <source>
        <dbReference type="ARBA" id="ARBA00022448"/>
    </source>
</evidence>
<dbReference type="SUPFAM" id="SSF53850">
    <property type="entry name" value="Periplasmic binding protein-like II"/>
    <property type="match status" value="1"/>
</dbReference>
<protein>
    <submittedName>
        <fullName evidence="4">Sugar ABC transporter substrate-binding protein</fullName>
    </submittedName>
</protein>
<dbReference type="Pfam" id="PF01547">
    <property type="entry name" value="SBP_bac_1"/>
    <property type="match status" value="1"/>
</dbReference>
<accession>A0A1B9NG36</accession>
<evidence type="ECO:0000256" key="1">
    <source>
        <dbReference type="ARBA" id="ARBA00008520"/>
    </source>
</evidence>
<comment type="caution">
    <text evidence="4">The sequence shown here is derived from an EMBL/GenBank/DDBJ whole genome shotgun (WGS) entry which is preliminary data.</text>
</comment>
<dbReference type="RefSeq" id="WP_067022787.1">
    <property type="nucleotide sequence ID" value="NZ_CP038256.1"/>
</dbReference>
<dbReference type="InterPro" id="IPR006059">
    <property type="entry name" value="SBP"/>
</dbReference>